<accession>A0A816CB30</accession>
<evidence type="ECO:0000313" key="3">
    <source>
        <dbReference type="Proteomes" id="UP000663829"/>
    </source>
</evidence>
<dbReference type="Proteomes" id="UP000663829">
    <property type="component" value="Unassembled WGS sequence"/>
</dbReference>
<name>A0A816CB30_9BILA</name>
<dbReference type="EMBL" id="CAJOBC010107408">
    <property type="protein sequence ID" value="CAF4508687.1"/>
    <property type="molecule type" value="Genomic_DNA"/>
</dbReference>
<gene>
    <name evidence="1" type="ORF">GPM918_LOCUS43653</name>
    <name evidence="2" type="ORF">SRO942_LOCUS45199</name>
</gene>
<sequence length="88" mass="10399">MGLGPFRRAGIVQQTSRKDFCGSRPDLTEDQVRFMWSQILMGILLGLSQTSKSKKELIEERRRQYKHNIYQQNKIIEFENTLIKCSFM</sequence>
<organism evidence="1 3">
    <name type="scientific">Didymodactylos carnosus</name>
    <dbReference type="NCBI Taxonomy" id="1234261"/>
    <lineage>
        <taxon>Eukaryota</taxon>
        <taxon>Metazoa</taxon>
        <taxon>Spiralia</taxon>
        <taxon>Gnathifera</taxon>
        <taxon>Rotifera</taxon>
        <taxon>Eurotatoria</taxon>
        <taxon>Bdelloidea</taxon>
        <taxon>Philodinida</taxon>
        <taxon>Philodinidae</taxon>
        <taxon>Didymodactylos</taxon>
    </lineage>
</organism>
<dbReference type="AlphaFoldDB" id="A0A816CB30"/>
<evidence type="ECO:0000313" key="2">
    <source>
        <dbReference type="EMBL" id="CAF4508687.1"/>
    </source>
</evidence>
<feature type="non-terminal residue" evidence="1">
    <location>
        <position position="88"/>
    </location>
</feature>
<protein>
    <submittedName>
        <fullName evidence="1">Uncharacterized protein</fullName>
    </submittedName>
</protein>
<evidence type="ECO:0000313" key="1">
    <source>
        <dbReference type="EMBL" id="CAF1619643.1"/>
    </source>
</evidence>
<keyword evidence="3" id="KW-1185">Reference proteome</keyword>
<dbReference type="Proteomes" id="UP000681722">
    <property type="component" value="Unassembled WGS sequence"/>
</dbReference>
<proteinExistence type="predicted"/>
<reference evidence="1" key="1">
    <citation type="submission" date="2021-02" db="EMBL/GenBank/DDBJ databases">
        <authorList>
            <person name="Nowell W R."/>
        </authorList>
    </citation>
    <scope>NUCLEOTIDE SEQUENCE</scope>
</reference>
<comment type="caution">
    <text evidence="1">The sequence shown here is derived from an EMBL/GenBank/DDBJ whole genome shotgun (WGS) entry which is preliminary data.</text>
</comment>
<dbReference type="EMBL" id="CAJNOQ010040316">
    <property type="protein sequence ID" value="CAF1619643.1"/>
    <property type="molecule type" value="Genomic_DNA"/>
</dbReference>